<keyword evidence="4" id="KW-1185">Reference proteome</keyword>
<accession>A0ABY5NX10</accession>
<feature type="signal peptide" evidence="2">
    <location>
        <begin position="1"/>
        <end position="25"/>
    </location>
</feature>
<evidence type="ECO:0000313" key="3">
    <source>
        <dbReference type="EMBL" id="UUV98175.1"/>
    </source>
</evidence>
<keyword evidence="2" id="KW-0732">Signal</keyword>
<dbReference type="Proteomes" id="UP001058273">
    <property type="component" value="Chromosome"/>
</dbReference>
<proteinExistence type="predicted"/>
<dbReference type="EMBL" id="CP102451">
    <property type="protein sequence ID" value="UUV98175.1"/>
    <property type="molecule type" value="Genomic_DNA"/>
</dbReference>
<organism evidence="3 4">
    <name type="scientific">Vagococcus luciliae</name>
    <dbReference type="NCBI Taxonomy" id="2920380"/>
    <lineage>
        <taxon>Bacteria</taxon>
        <taxon>Bacillati</taxon>
        <taxon>Bacillota</taxon>
        <taxon>Bacilli</taxon>
        <taxon>Lactobacillales</taxon>
        <taxon>Enterococcaceae</taxon>
        <taxon>Vagococcus</taxon>
    </lineage>
</organism>
<feature type="chain" id="PRO_5045700670" evidence="2">
    <location>
        <begin position="26"/>
        <end position="45"/>
    </location>
</feature>
<protein>
    <submittedName>
        <fullName evidence="3">Uncharacterized protein</fullName>
    </submittedName>
</protein>
<feature type="compositionally biased region" description="Basic and acidic residues" evidence="1">
    <location>
        <begin position="32"/>
        <end position="45"/>
    </location>
</feature>
<name>A0ABY5NX10_9ENTE</name>
<feature type="region of interest" description="Disordered" evidence="1">
    <location>
        <begin position="24"/>
        <end position="45"/>
    </location>
</feature>
<evidence type="ECO:0000256" key="1">
    <source>
        <dbReference type="SAM" id="MobiDB-lite"/>
    </source>
</evidence>
<gene>
    <name evidence="3" type="ORF">G314FT_02660</name>
</gene>
<evidence type="ECO:0000313" key="4">
    <source>
        <dbReference type="Proteomes" id="UP001058273"/>
    </source>
</evidence>
<dbReference type="PROSITE" id="PS51257">
    <property type="entry name" value="PROKAR_LIPOPROTEIN"/>
    <property type="match status" value="1"/>
</dbReference>
<evidence type="ECO:0000256" key="2">
    <source>
        <dbReference type="SAM" id="SignalP"/>
    </source>
</evidence>
<reference evidence="3" key="2">
    <citation type="submission" date="2022-08" db="EMBL/GenBank/DDBJ databases">
        <authorList>
            <person name="Poehlein A."/>
            <person name="Guzman J."/>
            <person name="Daniel R."/>
            <person name="Vilcinskas A."/>
        </authorList>
    </citation>
    <scope>NUCLEOTIDE SEQUENCE</scope>
    <source>
        <strain evidence="3">G314FT</strain>
    </source>
</reference>
<reference evidence="3" key="1">
    <citation type="submission" date="2022-08" db="EMBL/GenBank/DDBJ databases">
        <title>Genome sequence of Vagococcus luciliae DSM 112651.</title>
        <authorList>
            <person name="Juan G."/>
            <person name="Anja P."/>
            <person name="Rolf D."/>
            <person name="Kampfer P."/>
            <person name="Vilcinskas A."/>
        </authorList>
    </citation>
    <scope>NUCLEOTIDE SEQUENCE</scope>
    <source>
        <strain evidence="3">G314FT</strain>
    </source>
</reference>
<sequence>MRLPFRYLMMALSSLVLVGCSGNKASQTTHTTSEKVEDKQVNKLL</sequence>